<dbReference type="InterPro" id="IPR018247">
    <property type="entry name" value="EF_Hand_1_Ca_BS"/>
</dbReference>
<protein>
    <submittedName>
        <fullName evidence="5">Flagellar calcium-binding protein</fullName>
    </submittedName>
</protein>
<keyword evidence="5" id="KW-0282">Flagellum</keyword>
<dbReference type="PROSITE" id="PS00018">
    <property type="entry name" value="EF_HAND_1"/>
    <property type="match status" value="1"/>
</dbReference>
<evidence type="ECO:0000256" key="2">
    <source>
        <dbReference type="ARBA" id="ARBA00022737"/>
    </source>
</evidence>
<gene>
    <name evidence="5" type="ORF">TPC1_10569</name>
</gene>
<dbReference type="PRINTS" id="PR01362">
    <property type="entry name" value="CALFLAGIN"/>
</dbReference>
<keyword evidence="3" id="KW-0106">Calcium</keyword>
<feature type="non-terminal residue" evidence="5">
    <location>
        <position position="1"/>
    </location>
</feature>
<evidence type="ECO:0000256" key="3">
    <source>
        <dbReference type="ARBA" id="ARBA00022837"/>
    </source>
</evidence>
<name>A0A146KLA7_9EUKA</name>
<keyword evidence="5" id="KW-0966">Cell projection</keyword>
<evidence type="ECO:0000256" key="1">
    <source>
        <dbReference type="ARBA" id="ARBA00022723"/>
    </source>
</evidence>
<dbReference type="InterPro" id="IPR003299">
    <property type="entry name" value="Calflagin-bd"/>
</dbReference>
<dbReference type="AlphaFoldDB" id="A0A146KLA7"/>
<dbReference type="PROSITE" id="PS50222">
    <property type="entry name" value="EF_HAND_2"/>
    <property type="match status" value="2"/>
</dbReference>
<feature type="domain" description="EF-hand" evidence="4">
    <location>
        <begin position="146"/>
        <end position="181"/>
    </location>
</feature>
<proteinExistence type="predicted"/>
<dbReference type="Pfam" id="PF13833">
    <property type="entry name" value="EF-hand_8"/>
    <property type="match status" value="1"/>
</dbReference>
<keyword evidence="1" id="KW-0479">Metal-binding</keyword>
<dbReference type="SUPFAM" id="SSF47473">
    <property type="entry name" value="EF-hand"/>
    <property type="match status" value="1"/>
</dbReference>
<dbReference type="InterPro" id="IPR002048">
    <property type="entry name" value="EF_hand_dom"/>
</dbReference>
<keyword evidence="2" id="KW-0677">Repeat</keyword>
<accession>A0A146KLA7</accession>
<dbReference type="GO" id="GO:0005509">
    <property type="term" value="F:calcium ion binding"/>
    <property type="evidence" value="ECO:0007669"/>
    <property type="project" value="InterPro"/>
</dbReference>
<organism evidence="5">
    <name type="scientific">Trepomonas sp. PC1</name>
    <dbReference type="NCBI Taxonomy" id="1076344"/>
    <lineage>
        <taxon>Eukaryota</taxon>
        <taxon>Metamonada</taxon>
        <taxon>Diplomonadida</taxon>
        <taxon>Hexamitidae</taxon>
        <taxon>Hexamitinae</taxon>
        <taxon>Trepomonas</taxon>
    </lineage>
</organism>
<feature type="domain" description="EF-hand" evidence="4">
    <location>
        <begin position="19"/>
        <end position="54"/>
    </location>
</feature>
<evidence type="ECO:0000313" key="5">
    <source>
        <dbReference type="EMBL" id="JAP96181.1"/>
    </source>
</evidence>
<dbReference type="EMBL" id="GDID01000425">
    <property type="protein sequence ID" value="JAP96181.1"/>
    <property type="molecule type" value="Transcribed_RNA"/>
</dbReference>
<dbReference type="InterPro" id="IPR011992">
    <property type="entry name" value="EF-hand-dom_pair"/>
</dbReference>
<reference evidence="5" key="1">
    <citation type="submission" date="2015-07" db="EMBL/GenBank/DDBJ databases">
        <title>Adaptation to a free-living lifestyle via gene acquisitions in the diplomonad Trepomonas sp. PC1.</title>
        <authorList>
            <person name="Xu F."/>
            <person name="Jerlstrom-Hultqvist J."/>
            <person name="Kolisko M."/>
            <person name="Simpson A.G.B."/>
            <person name="Roger A.J."/>
            <person name="Svard S.G."/>
            <person name="Andersson J.O."/>
        </authorList>
    </citation>
    <scope>NUCLEOTIDE SEQUENCE</scope>
    <source>
        <strain evidence="5">PC1</strain>
    </source>
</reference>
<sequence length="189" mass="22868">KDLDWKKLDRVLRYQGNPQDEEWRNKEWEVLDFNHNGYVSLSEFESWVKHFLPEFFQGDGNQYKMAFRYAYNRARLISKVSKNASIRKQQLYEDYITKDEFRSMLKLVRMFLEYYAMFDELDVTGDKKVFMQEFVKNKARLNAWGANMTDPIQEFKVLDKNNSGAIMFDEFIQFCLAKDLQHDEDKTRE</sequence>
<keyword evidence="5" id="KW-0969">Cilium</keyword>
<dbReference type="Gene3D" id="1.10.238.10">
    <property type="entry name" value="EF-hand"/>
    <property type="match status" value="2"/>
</dbReference>
<evidence type="ECO:0000259" key="4">
    <source>
        <dbReference type="PROSITE" id="PS50222"/>
    </source>
</evidence>
<dbReference type="SMART" id="SM00054">
    <property type="entry name" value="EFh"/>
    <property type="match status" value="3"/>
</dbReference>